<organism evidence="10 11">
    <name type="scientific">Rhizosaccharibacter radicis</name>
    <dbReference type="NCBI Taxonomy" id="2782605"/>
    <lineage>
        <taxon>Bacteria</taxon>
        <taxon>Pseudomonadati</taxon>
        <taxon>Pseudomonadota</taxon>
        <taxon>Alphaproteobacteria</taxon>
        <taxon>Acetobacterales</taxon>
        <taxon>Acetobacteraceae</taxon>
        <taxon>Rhizosaccharibacter</taxon>
    </lineage>
</organism>
<proteinExistence type="predicted"/>
<evidence type="ECO:0000256" key="5">
    <source>
        <dbReference type="ARBA" id="ARBA00022989"/>
    </source>
</evidence>
<dbReference type="SUPFAM" id="SSF52540">
    <property type="entry name" value="P-loop containing nucleoside triphosphate hydrolases"/>
    <property type="match status" value="1"/>
</dbReference>
<dbReference type="InterPro" id="IPR014223">
    <property type="entry name" value="ABC_CydC/D"/>
</dbReference>
<dbReference type="SMART" id="SM00382">
    <property type="entry name" value="AAA"/>
    <property type="match status" value="1"/>
</dbReference>
<evidence type="ECO:0000256" key="6">
    <source>
        <dbReference type="ARBA" id="ARBA00023136"/>
    </source>
</evidence>
<feature type="transmembrane region" description="Helical" evidence="7">
    <location>
        <begin position="79"/>
        <end position="97"/>
    </location>
</feature>
<dbReference type="PROSITE" id="PS50893">
    <property type="entry name" value="ABC_TRANSPORTER_2"/>
    <property type="match status" value="1"/>
</dbReference>
<dbReference type="PROSITE" id="PS50929">
    <property type="entry name" value="ABC_TM1F"/>
    <property type="match status" value="1"/>
</dbReference>
<evidence type="ECO:0000313" key="10">
    <source>
        <dbReference type="EMBL" id="MCQ8240623.1"/>
    </source>
</evidence>
<dbReference type="Pfam" id="PF00005">
    <property type="entry name" value="ABC_tran"/>
    <property type="match status" value="1"/>
</dbReference>
<evidence type="ECO:0000313" key="11">
    <source>
        <dbReference type="Proteomes" id="UP001524547"/>
    </source>
</evidence>
<feature type="transmembrane region" description="Helical" evidence="7">
    <location>
        <begin position="161"/>
        <end position="181"/>
    </location>
</feature>
<keyword evidence="6 7" id="KW-0472">Membrane</keyword>
<evidence type="ECO:0000256" key="3">
    <source>
        <dbReference type="ARBA" id="ARBA00022741"/>
    </source>
</evidence>
<feature type="transmembrane region" description="Helical" evidence="7">
    <location>
        <begin position="187"/>
        <end position="209"/>
    </location>
</feature>
<dbReference type="PANTHER" id="PTHR24221">
    <property type="entry name" value="ATP-BINDING CASSETTE SUB-FAMILY B"/>
    <property type="match status" value="1"/>
</dbReference>
<dbReference type="Proteomes" id="UP001524547">
    <property type="component" value="Unassembled WGS sequence"/>
</dbReference>
<reference evidence="10 11" key="1">
    <citation type="submission" date="2022-06" db="EMBL/GenBank/DDBJ databases">
        <title>Rhizosaccharibacter gen. nov. sp. nov. KSS12, endophytic bacteria isolated from sugarcane.</title>
        <authorList>
            <person name="Pitiwittayakul N."/>
        </authorList>
    </citation>
    <scope>NUCLEOTIDE SEQUENCE [LARGE SCALE GENOMIC DNA]</scope>
    <source>
        <strain evidence="10 11">KSS12</strain>
    </source>
</reference>
<dbReference type="Gene3D" id="3.40.50.300">
    <property type="entry name" value="P-loop containing nucleotide triphosphate hydrolases"/>
    <property type="match status" value="1"/>
</dbReference>
<feature type="transmembrane region" description="Helical" evidence="7">
    <location>
        <begin position="272"/>
        <end position="299"/>
    </location>
</feature>
<dbReference type="NCBIfam" id="TIGR02868">
    <property type="entry name" value="CydC"/>
    <property type="match status" value="1"/>
</dbReference>
<dbReference type="PANTHER" id="PTHR24221:SF654">
    <property type="entry name" value="ATP-BINDING CASSETTE SUB-FAMILY B MEMBER 6"/>
    <property type="match status" value="1"/>
</dbReference>
<dbReference type="InterPro" id="IPR027417">
    <property type="entry name" value="P-loop_NTPase"/>
</dbReference>
<dbReference type="EMBL" id="JAMZEJ010000004">
    <property type="protein sequence ID" value="MCQ8240623.1"/>
    <property type="molecule type" value="Genomic_DNA"/>
</dbReference>
<evidence type="ECO:0000256" key="1">
    <source>
        <dbReference type="ARBA" id="ARBA00004651"/>
    </source>
</evidence>
<name>A0ABT1VWB4_9PROT</name>
<comment type="subcellular location">
    <subcellularLocation>
        <location evidence="1">Cell membrane</location>
        <topology evidence="1">Multi-pass membrane protein</topology>
    </subcellularLocation>
</comment>
<dbReference type="InterPro" id="IPR003439">
    <property type="entry name" value="ABC_transporter-like_ATP-bd"/>
</dbReference>
<feature type="transmembrane region" description="Helical" evidence="7">
    <location>
        <begin position="51"/>
        <end position="73"/>
    </location>
</feature>
<dbReference type="Gene3D" id="1.20.1560.10">
    <property type="entry name" value="ABC transporter type 1, transmembrane domain"/>
    <property type="match status" value="1"/>
</dbReference>
<dbReference type="InterPro" id="IPR011527">
    <property type="entry name" value="ABC1_TM_dom"/>
</dbReference>
<keyword evidence="11" id="KW-1185">Reference proteome</keyword>
<feature type="domain" description="ABC transporter" evidence="8">
    <location>
        <begin position="364"/>
        <end position="582"/>
    </location>
</feature>
<accession>A0ABT1VWB4</accession>
<feature type="domain" description="ABC transmembrane type-1" evidence="9">
    <location>
        <begin position="51"/>
        <end position="336"/>
    </location>
</feature>
<feature type="transmembrane region" description="Helical" evidence="7">
    <location>
        <begin position="305"/>
        <end position="324"/>
    </location>
</feature>
<evidence type="ECO:0000256" key="2">
    <source>
        <dbReference type="ARBA" id="ARBA00022692"/>
    </source>
</evidence>
<gene>
    <name evidence="10" type="primary">cydC</name>
    <name evidence="10" type="ORF">NFI88_07170</name>
</gene>
<dbReference type="InterPro" id="IPR036640">
    <property type="entry name" value="ABC1_TM_sf"/>
</dbReference>
<dbReference type="InterPro" id="IPR039421">
    <property type="entry name" value="Type_1_exporter"/>
</dbReference>
<evidence type="ECO:0000259" key="8">
    <source>
        <dbReference type="PROSITE" id="PS50893"/>
    </source>
</evidence>
<dbReference type="InterPro" id="IPR003593">
    <property type="entry name" value="AAA+_ATPase"/>
</dbReference>
<dbReference type="RefSeq" id="WP_422919370.1">
    <property type="nucleotide sequence ID" value="NZ_JAMZEJ010000004.1"/>
</dbReference>
<evidence type="ECO:0000256" key="4">
    <source>
        <dbReference type="ARBA" id="ARBA00022840"/>
    </source>
</evidence>
<evidence type="ECO:0000256" key="7">
    <source>
        <dbReference type="SAM" id="Phobius"/>
    </source>
</evidence>
<evidence type="ECO:0000259" key="9">
    <source>
        <dbReference type="PROSITE" id="PS50929"/>
    </source>
</evidence>
<dbReference type="SUPFAM" id="SSF90123">
    <property type="entry name" value="ABC transporter transmembrane region"/>
    <property type="match status" value="1"/>
</dbReference>
<sequence length="582" mass="60910">MNTVPDRTPLDAPGRGGPRAAQLDLLSEEEALPSAGLHGLRQVLGVWRGRAGILAAGVLVSVLALLAAFALLGATGVRLAGTATGVLLASALMLRLLGAGRVMLRYAERLVTHDATFRALADLRVWFFRRLSGSAAGGLGLRRSGDMLARLVGDVEALDGLYLRILLPAVGALLCLPVLFFSLRPGGLWLTIVVLLLFASGAFLVPIAASRLSGGDASLLARRAAWLRVGVLDMVSGLREIRAFRAEDRVLEAVLGRESALYQAQLGLTRRIAVAAGLSFLFGQLAVLAILAAIAGMVFARLDPIAAAFALFVLLAAFEAAAGLTRAGALAGHVAHAADRVAAVGAPSKPAASAPRAMPANDTLRFRAVAFRWSPDRPLVFDGLNLEIQPGMRVALLGPSGSGKSTLASLLLALAEPEAGEVSLGGVPVGRIDEPVLRARIAWLSQATHLFDDSIRANLLLGRPDADDAALWRALDDAAIGDMVRELPDGLDSWLGEGGARVSGGQGRRIALARTLLSRAPILILDEPCAGLDAQTEQEFLRTLNEVGEGRTVILIAHRLTGVEQLDRIWRLSGGQAAAAAA</sequence>
<keyword evidence="4" id="KW-0067">ATP-binding</keyword>
<comment type="caution">
    <text evidence="10">The sequence shown here is derived from an EMBL/GenBank/DDBJ whole genome shotgun (WGS) entry which is preliminary data.</text>
</comment>
<keyword evidence="5 7" id="KW-1133">Transmembrane helix</keyword>
<protein>
    <submittedName>
        <fullName evidence="10">Thiol reductant ABC exporter subunit CydC</fullName>
    </submittedName>
</protein>
<keyword evidence="3" id="KW-0547">Nucleotide-binding</keyword>
<keyword evidence="2 7" id="KW-0812">Transmembrane</keyword>